<protein>
    <submittedName>
        <fullName evidence="12">Putative muscarinic acetylcholine receptor M5-like</fullName>
    </submittedName>
</protein>
<sequence length="231" mass="26661">MSSSSYEEEDETIYAPLWTVVSVNVVLCVVTVVGNAMVIAAYIRDEKIRKTVAYTLILNLSITDLLVGLFIFPINTVWWIQDSWMLGAIVCKLWLVLDYSVLMMSTFTIVFISLDRYWLLTKGLDYQRFQTFRQVIVILSLAWATTLLLYLSIAFLYPTIIVEENADLEECELKVVASTWFNFFELIVQFIIPFAALLFLNYQVYSNIRERARGMVTVRYESSVSDARITS</sequence>
<dbReference type="PANTHER" id="PTHR24247:SF195">
    <property type="entry name" value="G-PROTEIN COUPLED RECEPTORS FAMILY 1 PROFILE DOMAIN-CONTAINING PROTEIN"/>
    <property type="match status" value="1"/>
</dbReference>
<dbReference type="InterPro" id="IPR017452">
    <property type="entry name" value="GPCR_Rhodpsn_7TM"/>
</dbReference>
<dbReference type="Gene3D" id="1.20.1070.10">
    <property type="entry name" value="Rhodopsin 7-helix transmembrane proteins"/>
    <property type="match status" value="1"/>
</dbReference>
<dbReference type="GO" id="GO:0005886">
    <property type="term" value="C:plasma membrane"/>
    <property type="evidence" value="ECO:0007669"/>
    <property type="project" value="UniProtKB-SubCell"/>
</dbReference>
<feature type="transmembrane region" description="Helical" evidence="10">
    <location>
        <begin position="55"/>
        <end position="81"/>
    </location>
</feature>
<dbReference type="GO" id="GO:0004993">
    <property type="term" value="F:G protein-coupled serotonin receptor activity"/>
    <property type="evidence" value="ECO:0007669"/>
    <property type="project" value="TreeGrafter"/>
</dbReference>
<keyword evidence="6 10" id="KW-0472">Membrane</keyword>
<dbReference type="GO" id="GO:0007187">
    <property type="term" value="P:G protein-coupled receptor signaling pathway, coupled to cyclic nucleotide second messenger"/>
    <property type="evidence" value="ECO:0007669"/>
    <property type="project" value="TreeGrafter"/>
</dbReference>
<comment type="subcellular location">
    <subcellularLocation>
        <location evidence="1">Cell membrane</location>
        <topology evidence="1">Multi-pass membrane protein</topology>
    </subcellularLocation>
</comment>
<dbReference type="GO" id="GO:0045202">
    <property type="term" value="C:synapse"/>
    <property type="evidence" value="ECO:0007669"/>
    <property type="project" value="TreeGrafter"/>
</dbReference>
<comment type="caution">
    <text evidence="12">The sequence shown here is derived from an EMBL/GenBank/DDBJ whole genome shotgun (WGS) entry which is preliminary data.</text>
</comment>
<dbReference type="Proteomes" id="UP000230750">
    <property type="component" value="Unassembled WGS sequence"/>
</dbReference>
<feature type="transmembrane region" description="Helical" evidence="10">
    <location>
        <begin position="20"/>
        <end position="43"/>
    </location>
</feature>
<evidence type="ECO:0000256" key="5">
    <source>
        <dbReference type="ARBA" id="ARBA00023040"/>
    </source>
</evidence>
<comment type="similarity">
    <text evidence="9">Belongs to the G-protein coupled receptor 1 family.</text>
</comment>
<accession>A0A2G8LB26</accession>
<evidence type="ECO:0000256" key="4">
    <source>
        <dbReference type="ARBA" id="ARBA00022989"/>
    </source>
</evidence>
<feature type="transmembrane region" description="Helical" evidence="10">
    <location>
        <begin position="135"/>
        <end position="160"/>
    </location>
</feature>
<dbReference type="PRINTS" id="PR00237">
    <property type="entry name" value="GPCRRHODOPSN"/>
</dbReference>
<dbReference type="GO" id="GO:0030425">
    <property type="term" value="C:dendrite"/>
    <property type="evidence" value="ECO:0007669"/>
    <property type="project" value="TreeGrafter"/>
</dbReference>
<feature type="transmembrane region" description="Helical" evidence="10">
    <location>
        <begin position="93"/>
        <end position="114"/>
    </location>
</feature>
<evidence type="ECO:0000256" key="3">
    <source>
        <dbReference type="ARBA" id="ARBA00022692"/>
    </source>
</evidence>
<name>A0A2G8LB26_STIJA</name>
<dbReference type="AlphaFoldDB" id="A0A2G8LB26"/>
<evidence type="ECO:0000256" key="8">
    <source>
        <dbReference type="ARBA" id="ARBA00023224"/>
    </source>
</evidence>
<keyword evidence="7 9" id="KW-0675">Receptor</keyword>
<proteinExistence type="inferred from homology"/>
<evidence type="ECO:0000259" key="11">
    <source>
        <dbReference type="PROSITE" id="PS50262"/>
    </source>
</evidence>
<evidence type="ECO:0000256" key="2">
    <source>
        <dbReference type="ARBA" id="ARBA00022475"/>
    </source>
</evidence>
<dbReference type="OrthoDB" id="10071887at2759"/>
<dbReference type="PANTHER" id="PTHR24247">
    <property type="entry name" value="5-HYDROXYTRYPTAMINE RECEPTOR"/>
    <property type="match status" value="1"/>
</dbReference>
<keyword evidence="5 9" id="KW-0297">G-protein coupled receptor</keyword>
<evidence type="ECO:0000256" key="10">
    <source>
        <dbReference type="SAM" id="Phobius"/>
    </source>
</evidence>
<dbReference type="PROSITE" id="PS50262">
    <property type="entry name" value="G_PROTEIN_RECEP_F1_2"/>
    <property type="match status" value="1"/>
</dbReference>
<keyword evidence="8 9" id="KW-0807">Transducer</keyword>
<dbReference type="SUPFAM" id="SSF81321">
    <property type="entry name" value="Family A G protein-coupled receptor-like"/>
    <property type="match status" value="1"/>
</dbReference>
<dbReference type="Pfam" id="PF00001">
    <property type="entry name" value="7tm_1"/>
    <property type="match status" value="1"/>
</dbReference>
<dbReference type="GO" id="GO:0016907">
    <property type="term" value="F:G protein-coupled acetylcholine receptor activity"/>
    <property type="evidence" value="ECO:0007669"/>
    <property type="project" value="TreeGrafter"/>
</dbReference>
<organism evidence="12 13">
    <name type="scientific">Stichopus japonicus</name>
    <name type="common">Sea cucumber</name>
    <dbReference type="NCBI Taxonomy" id="307972"/>
    <lineage>
        <taxon>Eukaryota</taxon>
        <taxon>Metazoa</taxon>
        <taxon>Echinodermata</taxon>
        <taxon>Eleutherozoa</taxon>
        <taxon>Echinozoa</taxon>
        <taxon>Holothuroidea</taxon>
        <taxon>Aspidochirotacea</taxon>
        <taxon>Aspidochirotida</taxon>
        <taxon>Stichopodidae</taxon>
        <taxon>Apostichopus</taxon>
    </lineage>
</organism>
<dbReference type="STRING" id="307972.A0A2G8LB26"/>
<keyword evidence="3 9" id="KW-0812">Transmembrane</keyword>
<feature type="domain" description="G-protein coupled receptors family 1 profile" evidence="11">
    <location>
        <begin position="34"/>
        <end position="231"/>
    </location>
</feature>
<feature type="transmembrane region" description="Helical" evidence="10">
    <location>
        <begin position="180"/>
        <end position="205"/>
    </location>
</feature>
<evidence type="ECO:0000256" key="1">
    <source>
        <dbReference type="ARBA" id="ARBA00004651"/>
    </source>
</evidence>
<dbReference type="InterPro" id="IPR000276">
    <property type="entry name" value="GPCR_Rhodpsn"/>
</dbReference>
<reference evidence="12 13" key="1">
    <citation type="journal article" date="2017" name="PLoS Biol.">
        <title>The sea cucumber genome provides insights into morphological evolution and visceral regeneration.</title>
        <authorList>
            <person name="Zhang X."/>
            <person name="Sun L."/>
            <person name="Yuan J."/>
            <person name="Sun Y."/>
            <person name="Gao Y."/>
            <person name="Zhang L."/>
            <person name="Li S."/>
            <person name="Dai H."/>
            <person name="Hamel J.F."/>
            <person name="Liu C."/>
            <person name="Yu Y."/>
            <person name="Liu S."/>
            <person name="Lin W."/>
            <person name="Guo K."/>
            <person name="Jin S."/>
            <person name="Xu P."/>
            <person name="Storey K.B."/>
            <person name="Huan P."/>
            <person name="Zhang T."/>
            <person name="Zhou Y."/>
            <person name="Zhang J."/>
            <person name="Lin C."/>
            <person name="Li X."/>
            <person name="Xing L."/>
            <person name="Huo D."/>
            <person name="Sun M."/>
            <person name="Wang L."/>
            <person name="Mercier A."/>
            <person name="Li F."/>
            <person name="Yang H."/>
            <person name="Xiang J."/>
        </authorList>
    </citation>
    <scope>NUCLEOTIDE SEQUENCE [LARGE SCALE GENOMIC DNA]</scope>
    <source>
        <strain evidence="12">Shaxun</strain>
        <tissue evidence="12">Muscle</tissue>
    </source>
</reference>
<dbReference type="EMBL" id="MRZV01000141">
    <property type="protein sequence ID" value="PIK57457.1"/>
    <property type="molecule type" value="Genomic_DNA"/>
</dbReference>
<dbReference type="PROSITE" id="PS00237">
    <property type="entry name" value="G_PROTEIN_RECEP_F1_1"/>
    <property type="match status" value="1"/>
</dbReference>
<evidence type="ECO:0000313" key="13">
    <source>
        <dbReference type="Proteomes" id="UP000230750"/>
    </source>
</evidence>
<evidence type="ECO:0000256" key="9">
    <source>
        <dbReference type="RuleBase" id="RU000688"/>
    </source>
</evidence>
<keyword evidence="13" id="KW-1185">Reference proteome</keyword>
<keyword evidence="2" id="KW-1003">Cell membrane</keyword>
<keyword evidence="4 10" id="KW-1133">Transmembrane helix</keyword>
<evidence type="ECO:0000256" key="6">
    <source>
        <dbReference type="ARBA" id="ARBA00023136"/>
    </source>
</evidence>
<evidence type="ECO:0000313" key="12">
    <source>
        <dbReference type="EMBL" id="PIK57457.1"/>
    </source>
</evidence>
<evidence type="ECO:0000256" key="7">
    <source>
        <dbReference type="ARBA" id="ARBA00023170"/>
    </source>
</evidence>
<gene>
    <name evidence="12" type="ORF">BSL78_05610</name>
</gene>
<dbReference type="GO" id="GO:0007197">
    <property type="term" value="P:adenylate cyclase-inhibiting G protein-coupled acetylcholine receptor signaling pathway"/>
    <property type="evidence" value="ECO:0007669"/>
    <property type="project" value="TreeGrafter"/>
</dbReference>